<proteinExistence type="predicted"/>
<dbReference type="Pfam" id="PF07872">
    <property type="entry name" value="DUF1659"/>
    <property type="match status" value="1"/>
</dbReference>
<keyword evidence="3" id="KW-1185">Reference proteome</keyword>
<protein>
    <recommendedName>
        <fullName evidence="1">DUF1659 domain-containing protein</fullName>
    </recommendedName>
</protein>
<sequence length="73" mass="7866">MAAESLTDSALKLTFETGVDANGEPIFKSKSLNNVKITATPDQLYVIANALHPLQTHNLTNVERRDTSVVTGP</sequence>
<evidence type="ECO:0000259" key="1">
    <source>
        <dbReference type="Pfam" id="PF07872"/>
    </source>
</evidence>
<reference evidence="2 3" key="2">
    <citation type="submission" date="2017-09" db="EMBL/GenBank/DDBJ databases">
        <title>Bacillus patelloidae sp. nov., isolated from the intestinal tract of a marine limpet.</title>
        <authorList>
            <person name="Liu R."/>
            <person name="Dong C."/>
            <person name="Shao Z."/>
        </authorList>
    </citation>
    <scope>NUCLEOTIDE SEQUENCE [LARGE SCALE GENOMIC DNA]</scope>
    <source>
        <strain evidence="2 3">SA5d-4</strain>
    </source>
</reference>
<gene>
    <name evidence="2" type="ORF">CIB95_11945</name>
</gene>
<dbReference type="InterPro" id="IPR012454">
    <property type="entry name" value="DUF1659"/>
</dbReference>
<evidence type="ECO:0000313" key="2">
    <source>
        <dbReference type="EMBL" id="OZM56481.1"/>
    </source>
</evidence>
<dbReference type="RefSeq" id="WP_094925482.1">
    <property type="nucleotide sequence ID" value="NZ_NPIA01000006.1"/>
</dbReference>
<dbReference type="EMBL" id="NPIA01000006">
    <property type="protein sequence ID" value="OZM56481.1"/>
    <property type="molecule type" value="Genomic_DNA"/>
</dbReference>
<reference evidence="3" key="1">
    <citation type="submission" date="2017-08" db="EMBL/GenBank/DDBJ databases">
        <authorList>
            <person name="Huang Z."/>
        </authorList>
    </citation>
    <scope>NUCLEOTIDE SEQUENCE [LARGE SCALE GENOMIC DNA]</scope>
    <source>
        <strain evidence="3">SA5d-4</strain>
    </source>
</reference>
<dbReference type="Proteomes" id="UP000217083">
    <property type="component" value="Unassembled WGS sequence"/>
</dbReference>
<comment type="caution">
    <text evidence="2">The sequence shown here is derived from an EMBL/GenBank/DDBJ whole genome shotgun (WGS) entry which is preliminary data.</text>
</comment>
<accession>A0A263BRY6</accession>
<evidence type="ECO:0000313" key="3">
    <source>
        <dbReference type="Proteomes" id="UP000217083"/>
    </source>
</evidence>
<organism evidence="2 3">
    <name type="scientific">Lottiidibacillus patelloidae</name>
    <dbReference type="NCBI Taxonomy" id="2670334"/>
    <lineage>
        <taxon>Bacteria</taxon>
        <taxon>Bacillati</taxon>
        <taxon>Bacillota</taxon>
        <taxon>Bacilli</taxon>
        <taxon>Bacillales</taxon>
        <taxon>Bacillaceae</taxon>
        <taxon>Lottiidibacillus</taxon>
    </lineage>
</organism>
<dbReference type="AlphaFoldDB" id="A0A263BRY6"/>
<feature type="domain" description="DUF1659" evidence="1">
    <location>
        <begin position="4"/>
        <end position="71"/>
    </location>
</feature>
<name>A0A263BRY6_9BACI</name>